<reference evidence="2 3" key="1">
    <citation type="submission" date="2024-03" db="EMBL/GenBank/DDBJ databases">
        <title>The genome assembly and annotation of the cricket Gryllus longicercus Weissman &amp; Gray.</title>
        <authorList>
            <person name="Szrajer S."/>
            <person name="Gray D."/>
            <person name="Ylla G."/>
        </authorList>
    </citation>
    <scope>NUCLEOTIDE SEQUENCE [LARGE SCALE GENOMIC DNA]</scope>
    <source>
        <strain evidence="2">DAG 2021-001</strain>
        <tissue evidence="2">Whole body minus gut</tissue>
    </source>
</reference>
<dbReference type="PANTHER" id="PTHR36694:SF11">
    <property type="entry name" value="LP21121P-RELATED"/>
    <property type="match status" value="1"/>
</dbReference>
<keyword evidence="1" id="KW-1133">Transmembrane helix</keyword>
<comment type="caution">
    <text evidence="2">The sequence shown here is derived from an EMBL/GenBank/DDBJ whole genome shotgun (WGS) entry which is preliminary data.</text>
</comment>
<keyword evidence="1" id="KW-0812">Transmembrane</keyword>
<organism evidence="2 3">
    <name type="scientific">Gryllus longicercus</name>
    <dbReference type="NCBI Taxonomy" id="2509291"/>
    <lineage>
        <taxon>Eukaryota</taxon>
        <taxon>Metazoa</taxon>
        <taxon>Ecdysozoa</taxon>
        <taxon>Arthropoda</taxon>
        <taxon>Hexapoda</taxon>
        <taxon>Insecta</taxon>
        <taxon>Pterygota</taxon>
        <taxon>Neoptera</taxon>
        <taxon>Polyneoptera</taxon>
        <taxon>Orthoptera</taxon>
        <taxon>Ensifera</taxon>
        <taxon>Gryllidea</taxon>
        <taxon>Grylloidea</taxon>
        <taxon>Gryllidae</taxon>
        <taxon>Gryllinae</taxon>
        <taxon>Gryllus</taxon>
    </lineage>
</organism>
<keyword evidence="1" id="KW-0472">Membrane</keyword>
<accession>A0AAN9V7G0</accession>
<feature type="transmembrane region" description="Helical" evidence="1">
    <location>
        <begin position="47"/>
        <end position="67"/>
    </location>
</feature>
<dbReference type="PANTHER" id="PTHR36694">
    <property type="entry name" value="PASIFLORA 1, ISOFORM A-RELATED"/>
    <property type="match status" value="1"/>
</dbReference>
<dbReference type="EMBL" id="JAZDUA010000553">
    <property type="protein sequence ID" value="KAK7791175.1"/>
    <property type="molecule type" value="Genomic_DNA"/>
</dbReference>
<evidence type="ECO:0000256" key="1">
    <source>
        <dbReference type="SAM" id="Phobius"/>
    </source>
</evidence>
<dbReference type="Proteomes" id="UP001378592">
    <property type="component" value="Unassembled WGS sequence"/>
</dbReference>
<name>A0AAN9V7G0_9ORTH</name>
<gene>
    <name evidence="2" type="ORF">R5R35_005382</name>
</gene>
<dbReference type="AlphaFoldDB" id="A0AAN9V7G0"/>
<protein>
    <submittedName>
        <fullName evidence="2">Uncharacterized protein</fullName>
    </submittedName>
</protein>
<keyword evidence="3" id="KW-1185">Reference proteome</keyword>
<evidence type="ECO:0000313" key="3">
    <source>
        <dbReference type="Proteomes" id="UP001378592"/>
    </source>
</evidence>
<sequence>MALLESCFCCSLLVASATAGVYALVAYIVAFTIELWWILEAEVTLPAPAYLLCAGYFITFVVSALLLHGITVKRTLFLLSWLFTIIILSFPEAGLVLFMSLHYWKVKSLYGLTELIYWSCRVICNIAGLICVQSLYSTWREEKLVLRRLQDLNMSNINRNMPSNGHLKNGSSTPGYQNGGFVASTGRLNMLSSSVPTINRLQRSASSVSHLHLQSPLHFGGSLPNNNVSTHMIPLTPLNNLQYAFFGAPDSATTGSEFNASTFDGYFAASVSSNILESEKMFHPQMNLHRNHLNTSMNRTQSLMDLRDNVKSENFWFSPIPLHPLSVDYMRSSTENVTQSLDRRVLRHSGKLRKASSLSELNNIARSINVSTLHDEMNELNMQRFILQSPYGYQLYRRPRPIVQTSGSKRSLAESDDMQKIRDVAL</sequence>
<feature type="transmembrane region" description="Helical" evidence="1">
    <location>
        <begin position="79"/>
        <end position="104"/>
    </location>
</feature>
<evidence type="ECO:0000313" key="2">
    <source>
        <dbReference type="EMBL" id="KAK7791175.1"/>
    </source>
</evidence>
<proteinExistence type="predicted"/>